<dbReference type="EMBL" id="FUIG01000018">
    <property type="protein sequence ID" value="SJM29962.1"/>
    <property type="molecule type" value="Genomic_DNA"/>
</dbReference>
<evidence type="ECO:0000313" key="2">
    <source>
        <dbReference type="Proteomes" id="UP000245698"/>
    </source>
</evidence>
<dbReference type="AlphaFoldDB" id="A0A2P9AFN9"/>
<sequence>MRNARLSSSGQRHADGYAYAHHQPCSEFPPSSTAMAKTNTRYAHVLDEEVAAAMELLQNAAAKARKKSRTRKGKTA</sequence>
<organism evidence="1 2">
    <name type="scientific">Mesorhizobium delmotii</name>
    <dbReference type="NCBI Taxonomy" id="1631247"/>
    <lineage>
        <taxon>Bacteria</taxon>
        <taxon>Pseudomonadati</taxon>
        <taxon>Pseudomonadota</taxon>
        <taxon>Alphaproteobacteria</taxon>
        <taxon>Hyphomicrobiales</taxon>
        <taxon>Phyllobacteriaceae</taxon>
        <taxon>Mesorhizobium</taxon>
    </lineage>
</organism>
<proteinExistence type="predicted"/>
<gene>
    <name evidence="1" type="ORF">BQ8482_120017</name>
</gene>
<protein>
    <submittedName>
        <fullName evidence="1">Uncharacterized protein</fullName>
    </submittedName>
</protein>
<name>A0A2P9AFN9_9HYPH</name>
<accession>A0A2P9AFN9</accession>
<evidence type="ECO:0000313" key="1">
    <source>
        <dbReference type="EMBL" id="SJM29962.1"/>
    </source>
</evidence>
<reference evidence="2" key="1">
    <citation type="submission" date="2016-12" db="EMBL/GenBank/DDBJ databases">
        <authorList>
            <person name="Brunel B."/>
        </authorList>
    </citation>
    <scope>NUCLEOTIDE SEQUENCE [LARGE SCALE GENOMIC DNA]</scope>
</reference>
<keyword evidence="2" id="KW-1185">Reference proteome</keyword>
<dbReference type="Proteomes" id="UP000245698">
    <property type="component" value="Unassembled WGS sequence"/>
</dbReference>